<sequence length="180" mass="20289">MVLDACTRRRWLAWTATVATTAMAPSGWAQPADAAAAEAKAPPLPALGTPWPVPAMELIDGRRFEPAPGEVLVLYWWASTCPFCAVTTPLLDAFWQRHRSRPGWRLLTLSIDRTREAALRYLQQRRYAFDCVWVTRDVHRAMPKPKGLPITLVRGRDGRIAMAEAGQLFAEDIEEIARFF</sequence>
<comment type="caution">
    <text evidence="3">The sequence shown here is derived from an EMBL/GenBank/DDBJ whole genome shotgun (WGS) entry which is preliminary data.</text>
</comment>
<proteinExistence type="predicted"/>
<dbReference type="InterPro" id="IPR036249">
    <property type="entry name" value="Thioredoxin-like_sf"/>
</dbReference>
<feature type="signal peptide" evidence="1">
    <location>
        <begin position="1"/>
        <end position="29"/>
    </location>
</feature>
<dbReference type="Proteomes" id="UP000318542">
    <property type="component" value="Unassembled WGS sequence"/>
</dbReference>
<evidence type="ECO:0000313" key="3">
    <source>
        <dbReference type="EMBL" id="TSE31818.1"/>
    </source>
</evidence>
<protein>
    <submittedName>
        <fullName evidence="3">Sporulation thiol-disulfide oxidoreductase A</fullName>
    </submittedName>
</protein>
<dbReference type="Gene3D" id="3.40.30.10">
    <property type="entry name" value="Glutaredoxin"/>
    <property type="match status" value="1"/>
</dbReference>
<dbReference type="AlphaFoldDB" id="A0A554X7K6"/>
<dbReference type="PROSITE" id="PS51352">
    <property type="entry name" value="THIOREDOXIN_2"/>
    <property type="match status" value="1"/>
</dbReference>
<dbReference type="Pfam" id="PF13905">
    <property type="entry name" value="Thioredoxin_8"/>
    <property type="match status" value="1"/>
</dbReference>
<dbReference type="CDD" id="cd02966">
    <property type="entry name" value="TlpA_like_family"/>
    <property type="match status" value="1"/>
</dbReference>
<evidence type="ECO:0000259" key="2">
    <source>
        <dbReference type="PROSITE" id="PS51352"/>
    </source>
</evidence>
<organism evidence="3 4">
    <name type="scientific">Tepidimonas thermarum</name>
    <dbReference type="NCBI Taxonomy" id="335431"/>
    <lineage>
        <taxon>Bacteria</taxon>
        <taxon>Pseudomonadati</taxon>
        <taxon>Pseudomonadota</taxon>
        <taxon>Betaproteobacteria</taxon>
        <taxon>Burkholderiales</taxon>
        <taxon>Tepidimonas</taxon>
    </lineage>
</organism>
<dbReference type="InterPro" id="IPR013766">
    <property type="entry name" value="Thioredoxin_domain"/>
</dbReference>
<keyword evidence="1" id="KW-0732">Signal</keyword>
<dbReference type="InterPro" id="IPR006311">
    <property type="entry name" value="TAT_signal"/>
</dbReference>
<evidence type="ECO:0000313" key="4">
    <source>
        <dbReference type="Proteomes" id="UP000318542"/>
    </source>
</evidence>
<name>A0A554X7K6_9BURK</name>
<feature type="domain" description="Thioredoxin" evidence="2">
    <location>
        <begin position="45"/>
        <end position="180"/>
    </location>
</feature>
<feature type="chain" id="PRO_5022154663" evidence="1">
    <location>
        <begin position="30"/>
        <end position="180"/>
    </location>
</feature>
<gene>
    <name evidence="3" type="primary">stoA</name>
    <name evidence="3" type="ORF">Tther_00329</name>
</gene>
<reference evidence="3 4" key="1">
    <citation type="submission" date="2019-07" db="EMBL/GenBank/DDBJ databases">
        <title>Tepidimonas thermarum AA-1 draft genome.</title>
        <authorList>
            <person name="Da Costa M.S."/>
            <person name="Froufe H.J.C."/>
            <person name="Egas C."/>
            <person name="Albuquerque L."/>
        </authorList>
    </citation>
    <scope>NUCLEOTIDE SEQUENCE [LARGE SCALE GENOMIC DNA]</scope>
    <source>
        <strain evidence="3 4">AA-1</strain>
    </source>
</reference>
<dbReference type="PROSITE" id="PS51318">
    <property type="entry name" value="TAT"/>
    <property type="match status" value="1"/>
</dbReference>
<dbReference type="RefSeq" id="WP_185974967.1">
    <property type="nucleotide sequence ID" value="NZ_VJOL01000003.1"/>
</dbReference>
<dbReference type="SUPFAM" id="SSF52833">
    <property type="entry name" value="Thioredoxin-like"/>
    <property type="match status" value="1"/>
</dbReference>
<keyword evidence="4" id="KW-1185">Reference proteome</keyword>
<dbReference type="EMBL" id="VJOL01000003">
    <property type="protein sequence ID" value="TSE31818.1"/>
    <property type="molecule type" value="Genomic_DNA"/>
</dbReference>
<accession>A0A554X7K6</accession>
<evidence type="ECO:0000256" key="1">
    <source>
        <dbReference type="SAM" id="SignalP"/>
    </source>
</evidence>
<dbReference type="InterPro" id="IPR012336">
    <property type="entry name" value="Thioredoxin-like_fold"/>
</dbReference>